<dbReference type="Pfam" id="PF21047">
    <property type="entry name" value="HEAT_Maestro"/>
    <property type="match status" value="1"/>
</dbReference>
<dbReference type="InterPro" id="IPR056282">
    <property type="entry name" value="MROH2B-like_N_HEAT"/>
</dbReference>
<dbReference type="InterPro" id="IPR045206">
    <property type="entry name" value="Maestro_heat-like_prot"/>
</dbReference>
<dbReference type="PROSITE" id="PS50077">
    <property type="entry name" value="HEAT_REPEAT"/>
    <property type="match status" value="1"/>
</dbReference>
<dbReference type="SUPFAM" id="SSF48371">
    <property type="entry name" value="ARM repeat"/>
    <property type="match status" value="1"/>
</dbReference>
<dbReference type="Gene3D" id="1.25.10.10">
    <property type="entry name" value="Leucine-rich Repeat Variant"/>
    <property type="match status" value="4"/>
</dbReference>
<dbReference type="InterPro" id="IPR016024">
    <property type="entry name" value="ARM-type_fold"/>
</dbReference>
<feature type="domain" description="MROH2B-like HEAT-repeats" evidence="5">
    <location>
        <begin position="202"/>
        <end position="335"/>
    </location>
</feature>
<evidence type="ECO:0000256" key="2">
    <source>
        <dbReference type="PROSITE-ProRule" id="PRU00103"/>
    </source>
</evidence>
<dbReference type="PANTHER" id="PTHR23120">
    <property type="entry name" value="MAESTRO-RELATED HEAT DOMAIN-CONTAINING"/>
    <property type="match status" value="1"/>
</dbReference>
<organism evidence="8 9">
    <name type="scientific">Taeniopygia guttata</name>
    <name type="common">Zebra finch</name>
    <name type="synonym">Poephila guttata</name>
    <dbReference type="NCBI Taxonomy" id="59729"/>
    <lineage>
        <taxon>Eukaryota</taxon>
        <taxon>Metazoa</taxon>
        <taxon>Chordata</taxon>
        <taxon>Craniata</taxon>
        <taxon>Vertebrata</taxon>
        <taxon>Euteleostomi</taxon>
        <taxon>Archelosauria</taxon>
        <taxon>Archosauria</taxon>
        <taxon>Dinosauria</taxon>
        <taxon>Saurischia</taxon>
        <taxon>Theropoda</taxon>
        <taxon>Coelurosauria</taxon>
        <taxon>Aves</taxon>
        <taxon>Neognathae</taxon>
        <taxon>Neoaves</taxon>
        <taxon>Telluraves</taxon>
        <taxon>Australaves</taxon>
        <taxon>Passeriformes</taxon>
        <taxon>Passeroidea</taxon>
        <taxon>Estrildidae</taxon>
        <taxon>Estrildinae</taxon>
        <taxon>Taeniopygia</taxon>
    </lineage>
</organism>
<dbReference type="PANTHER" id="PTHR23120:SF44">
    <property type="entry name" value="MAESTRO HEAT-LIKE REPEAT-CONTAINING PROTEIN FAMILY MEMBER 1"/>
    <property type="match status" value="1"/>
</dbReference>
<dbReference type="Pfam" id="PF23210">
    <property type="entry name" value="HEAT_Maestro_2"/>
    <property type="match status" value="3"/>
</dbReference>
<feature type="repeat" description="HEAT" evidence="2">
    <location>
        <begin position="1328"/>
        <end position="1358"/>
    </location>
</feature>
<dbReference type="InterPro" id="IPR055408">
    <property type="entry name" value="HEAT_MROH2B-like"/>
</dbReference>
<dbReference type="Pfam" id="PF23227">
    <property type="entry name" value="HEAT_MROH2B_C"/>
    <property type="match status" value="1"/>
</dbReference>
<feature type="domain" description="Maestro/Maestro-like HEAT-repeats" evidence="7">
    <location>
        <begin position="1083"/>
        <end position="1354"/>
    </location>
</feature>
<evidence type="ECO:0000256" key="1">
    <source>
        <dbReference type="ARBA" id="ARBA00022737"/>
    </source>
</evidence>
<evidence type="ECO:0000259" key="4">
    <source>
        <dbReference type="Pfam" id="PF21047"/>
    </source>
</evidence>
<dbReference type="InterPro" id="IPR055406">
    <property type="entry name" value="HEAT_Maestro"/>
</dbReference>
<evidence type="ECO:0000259" key="6">
    <source>
        <dbReference type="Pfam" id="PF23221"/>
    </source>
</evidence>
<dbReference type="Proteomes" id="UP000007754">
    <property type="component" value="Unplaced"/>
</dbReference>
<feature type="region of interest" description="Disordered" evidence="3">
    <location>
        <begin position="951"/>
        <end position="981"/>
    </location>
</feature>
<keyword evidence="9" id="KW-1185">Reference proteome</keyword>
<dbReference type="GO" id="GO:0005737">
    <property type="term" value="C:cytoplasm"/>
    <property type="evidence" value="ECO:0007669"/>
    <property type="project" value="TreeGrafter"/>
</dbReference>
<proteinExistence type="predicted"/>
<dbReference type="Ensembl" id="ENSTGUT00000043439.1">
    <property type="protein sequence ID" value="ENSTGUP00000020874.1"/>
    <property type="gene ID" value="ENSTGUG00000024580.1"/>
</dbReference>
<dbReference type="InterPro" id="IPR021133">
    <property type="entry name" value="HEAT_type_2"/>
</dbReference>
<feature type="domain" description="MROH2B-like N-terminal HEAT-repeats" evidence="6">
    <location>
        <begin position="3"/>
        <end position="128"/>
    </location>
</feature>
<dbReference type="InterPro" id="IPR048465">
    <property type="entry name" value="Maestro-like_HEAT"/>
</dbReference>
<dbReference type="GeneTree" id="ENSGT00940000156930"/>
<dbReference type="InterPro" id="IPR011989">
    <property type="entry name" value="ARM-like"/>
</dbReference>
<feature type="domain" description="MROH2B-like HEAT-repeats" evidence="5">
    <location>
        <begin position="420"/>
        <end position="582"/>
    </location>
</feature>
<feature type="domain" description="Maestro-like HEAT-repeats" evidence="4">
    <location>
        <begin position="694"/>
        <end position="919"/>
    </location>
</feature>
<protein>
    <submittedName>
        <fullName evidence="8">Maestro heat like repeat family member 1</fullName>
    </submittedName>
</protein>
<name>A0A674GEV0_TAEGU</name>
<accession>A0A674GEV0</accession>
<feature type="domain" description="MROH2B-like HEAT-repeats" evidence="5">
    <location>
        <begin position="133"/>
        <end position="198"/>
    </location>
</feature>
<reference evidence="8" key="1">
    <citation type="submission" date="2025-08" db="UniProtKB">
        <authorList>
            <consortium name="Ensembl"/>
        </authorList>
    </citation>
    <scope>IDENTIFICATION</scope>
</reference>
<evidence type="ECO:0000259" key="7">
    <source>
        <dbReference type="Pfam" id="PF23227"/>
    </source>
</evidence>
<sequence length="1358" mass="149589">GPVLEELLRKFPPGILPPPGPIRTLADLAAANVFGMVPFLSSILATLVPLLGTARTDSMKCTLCYALQRFGESIQEYVAGRAEAPDPTVRSDAFGLELGAAFDILSHGWMQGRDGKVRLAALEALGPLSSLIPGEQLEEQLPKLLPTVLGLYRKHPEPFPISKSLCQLLEASVALGSRSLEAQLEPLLAALLAQVGNSSAPFPARLLAWLLPRLESGSERHRHGALRLLRHLLNSAPSQMEMQKVSILSALKVPLQDPSNKVKCALVQLISALAHHGFLEQPGAEALLEFLVEQCALPAEPENPEDPTSADVRSVSVSTLLLLSSTVPRLGHVRFPKNSQKTKIPGIPNSKNPKIPNPEGFHPKIPSPEGFLLSSTVPLPSLFRGDPGARDSRLEFPSGIPVWNSCLEFPAFPTPRCPSQFLRESLSSIPDKSWIYPLVSETFRQLRDADGFPAEKNFLYRSMGTALGLCPGKELVRKQLQELLENARYLEETEREGLASCFGICARNHLEETLEKLEEFEKSDVCRKSQGLFSIFKDRSDSEPEQPRAALVLCLGRVAAAAPPELLRSRLEPRILGCLLQLGRSKRLFRNVPSPFPLFPFSQEFLRAEPPEAPRTRLRQHALSACAHLVYPREFREFREFRGRDSGSDPWEFWELGFGVGSLGINPRISLQNSRIFPRSQHLGPWIRSPREPERERGLGIGKSLLEFFLENLDVRAVTPFPALPALLALLAPRCSDGIPEIRSRSLDCVRALLRIQLCFQGGTEFQREIPARKIPGFLPSAPDPSGIPDFLDFPQILGRRIPPEQLPGLLLALLEAWTDPERNCGRAAAAIGNALIRERGEILHEQVPELLQALHARLALQAEPQLQQAAQRAVQLLALRLPRRTVGCLLARGLPLDSPGCCLWRALGSEPALTPLVLEQLLERLSREIPFQESPAGRVATALPLAVSAPKSTEFPKNPPQKITPKSHPNPNPDPDPEFSSCAVQTMKAVLARAGNDDVVRDVGSAGGWELMEIPERHHDGIALLAGAMARLCGPRLPPIVRSLIPVLGSALECQRVTSSAFLAELLSHKVVNDLVLLEPILEALTALEKDSCLLVRVLALRGLGNVASGSPEKIRRHGAQLLASMLQGMDDKDDPNNLLALEAMSSLSKILDHLEERDVQSMLLHIAIRIRPFFDSEHAALRHSSIILFGNLSRFGRSDSEVFSEQILNGLVTLLLHLQDPQPDVVKACKFALRMCGPGLGCEELREMFGNHLREERGLHYGEFLNNACKFLMRSRPALLGRLISTNLFYFKSPWRELRAAAAMSVGFLVLHVDEEQGQQVDLDQLISALQLLLKDPAPDVRIKAAETLGRLVRIL</sequence>
<reference evidence="8" key="2">
    <citation type="submission" date="2025-09" db="UniProtKB">
        <authorList>
            <consortium name="Ensembl"/>
        </authorList>
    </citation>
    <scope>IDENTIFICATION</scope>
</reference>
<evidence type="ECO:0000313" key="8">
    <source>
        <dbReference type="Ensembl" id="ENSTGUP00000020874.1"/>
    </source>
</evidence>
<keyword evidence="1" id="KW-0677">Repeat</keyword>
<evidence type="ECO:0000313" key="9">
    <source>
        <dbReference type="Proteomes" id="UP000007754"/>
    </source>
</evidence>
<evidence type="ECO:0000259" key="5">
    <source>
        <dbReference type="Pfam" id="PF23210"/>
    </source>
</evidence>
<evidence type="ECO:0000256" key="3">
    <source>
        <dbReference type="SAM" id="MobiDB-lite"/>
    </source>
</evidence>
<dbReference type="Pfam" id="PF23221">
    <property type="entry name" value="HEAT_MROH2B_1st"/>
    <property type="match status" value="1"/>
</dbReference>